<keyword evidence="2" id="KW-0238">DNA-binding</keyword>
<protein>
    <submittedName>
        <fullName evidence="6">GntR family transcriptional regulator</fullName>
    </submittedName>
</protein>
<keyword evidence="3" id="KW-0804">Transcription</keyword>
<evidence type="ECO:0000313" key="7">
    <source>
        <dbReference type="Proteomes" id="UP001526166"/>
    </source>
</evidence>
<feature type="domain" description="HTH gntR-type" evidence="5">
    <location>
        <begin position="21"/>
        <end position="88"/>
    </location>
</feature>
<evidence type="ECO:0000256" key="2">
    <source>
        <dbReference type="ARBA" id="ARBA00023125"/>
    </source>
</evidence>
<dbReference type="SUPFAM" id="SSF48008">
    <property type="entry name" value="GntR ligand-binding domain-like"/>
    <property type="match status" value="1"/>
</dbReference>
<dbReference type="Pfam" id="PF00392">
    <property type="entry name" value="GntR"/>
    <property type="match status" value="1"/>
</dbReference>
<evidence type="ECO:0000313" key="6">
    <source>
        <dbReference type="EMBL" id="MCV2879460.1"/>
    </source>
</evidence>
<dbReference type="PANTHER" id="PTHR43537:SF39">
    <property type="entry name" value="HTH-TYPE TRANSCRIPTIONAL REGULATOR MCBR"/>
    <property type="match status" value="1"/>
</dbReference>
<gene>
    <name evidence="6" type="ORF">OE699_11430</name>
</gene>
<keyword evidence="1" id="KW-0805">Transcription regulation</keyword>
<comment type="caution">
    <text evidence="6">The sequence shown here is derived from an EMBL/GenBank/DDBJ whole genome shotgun (WGS) entry which is preliminary data.</text>
</comment>
<evidence type="ECO:0000259" key="5">
    <source>
        <dbReference type="PROSITE" id="PS50949"/>
    </source>
</evidence>
<dbReference type="SMART" id="SM00895">
    <property type="entry name" value="FCD"/>
    <property type="match status" value="1"/>
</dbReference>
<dbReference type="InterPro" id="IPR036390">
    <property type="entry name" value="WH_DNA-bd_sf"/>
</dbReference>
<reference evidence="6 7" key="1">
    <citation type="submission" date="2022-10" db="EMBL/GenBank/DDBJ databases">
        <title>Sinirhodobacter sp. nov., isolated from ocean surface sediments.</title>
        <authorList>
            <person name="He W."/>
            <person name="Wang L."/>
            <person name="Zhang D.-F."/>
        </authorList>
    </citation>
    <scope>NUCLEOTIDE SEQUENCE [LARGE SCALE GENOMIC DNA]</scope>
    <source>
        <strain evidence="6 7">WL0115</strain>
    </source>
</reference>
<dbReference type="Gene3D" id="1.20.120.530">
    <property type="entry name" value="GntR ligand-binding domain-like"/>
    <property type="match status" value="1"/>
</dbReference>
<dbReference type="CDD" id="cd07377">
    <property type="entry name" value="WHTH_GntR"/>
    <property type="match status" value="1"/>
</dbReference>
<dbReference type="InterPro" id="IPR008920">
    <property type="entry name" value="TF_FadR/GntR_C"/>
</dbReference>
<feature type="region of interest" description="Disordered" evidence="4">
    <location>
        <begin position="1"/>
        <end position="22"/>
    </location>
</feature>
<dbReference type="PROSITE" id="PS50949">
    <property type="entry name" value="HTH_GNTR"/>
    <property type="match status" value="1"/>
</dbReference>
<dbReference type="RefSeq" id="WP_263848084.1">
    <property type="nucleotide sequence ID" value="NZ_JAOWKW010000009.1"/>
</dbReference>
<dbReference type="SUPFAM" id="SSF46785">
    <property type="entry name" value="Winged helix' DNA-binding domain"/>
    <property type="match status" value="1"/>
</dbReference>
<evidence type="ECO:0000256" key="1">
    <source>
        <dbReference type="ARBA" id="ARBA00023015"/>
    </source>
</evidence>
<dbReference type="InterPro" id="IPR000524">
    <property type="entry name" value="Tscrpt_reg_HTH_GntR"/>
</dbReference>
<dbReference type="Pfam" id="PF07729">
    <property type="entry name" value="FCD"/>
    <property type="match status" value="1"/>
</dbReference>
<accession>A0ABT3A0H5</accession>
<sequence length="232" mass="25161">MPDLDTDPVAPSETSAPAPQGPLHEQVFRRLSADLMAGRFVAGQKLPLRALAVEMGTSLMPVRDAVQRLESLGALVSTPGRTMMVPQLSSEERADLIRLRMLLETETVHAAAERRSEEDLADLSEDNAAMRIAAERGDTTAFLAANLRFHRGLAAAARIHFLEALLDPLWMRLGPVVRELTPDRANMLRTTDYHDQILRALLRRDGAAAQAALSADVMDGVQAITAGALPQG</sequence>
<dbReference type="Proteomes" id="UP001526166">
    <property type="component" value="Unassembled WGS sequence"/>
</dbReference>
<proteinExistence type="predicted"/>
<dbReference type="EMBL" id="JAOWKW010000009">
    <property type="protein sequence ID" value="MCV2879460.1"/>
    <property type="molecule type" value="Genomic_DNA"/>
</dbReference>
<name>A0ABT3A0H5_9RHOB</name>
<dbReference type="SMART" id="SM00345">
    <property type="entry name" value="HTH_GNTR"/>
    <property type="match status" value="1"/>
</dbReference>
<dbReference type="InterPro" id="IPR011711">
    <property type="entry name" value="GntR_C"/>
</dbReference>
<keyword evidence="7" id="KW-1185">Reference proteome</keyword>
<evidence type="ECO:0000256" key="4">
    <source>
        <dbReference type="SAM" id="MobiDB-lite"/>
    </source>
</evidence>
<evidence type="ECO:0000256" key="3">
    <source>
        <dbReference type="ARBA" id="ARBA00023163"/>
    </source>
</evidence>
<organism evidence="6 7">
    <name type="scientific">Sedimentimonas flavescens</name>
    <dbReference type="NCBI Taxonomy" id="2851012"/>
    <lineage>
        <taxon>Bacteria</taxon>
        <taxon>Pseudomonadati</taxon>
        <taxon>Pseudomonadota</taxon>
        <taxon>Alphaproteobacteria</taxon>
        <taxon>Rhodobacterales</taxon>
        <taxon>Rhodobacter group</taxon>
        <taxon>Sedimentimonas</taxon>
    </lineage>
</organism>
<dbReference type="PANTHER" id="PTHR43537">
    <property type="entry name" value="TRANSCRIPTIONAL REGULATOR, GNTR FAMILY"/>
    <property type="match status" value="1"/>
</dbReference>
<dbReference type="Gene3D" id="1.10.10.10">
    <property type="entry name" value="Winged helix-like DNA-binding domain superfamily/Winged helix DNA-binding domain"/>
    <property type="match status" value="1"/>
</dbReference>
<dbReference type="InterPro" id="IPR036388">
    <property type="entry name" value="WH-like_DNA-bd_sf"/>
</dbReference>